<evidence type="ECO:0000313" key="1">
    <source>
        <dbReference type="EMBL" id="GAA0268557.1"/>
    </source>
</evidence>
<reference evidence="1 2" key="1">
    <citation type="journal article" date="2019" name="Int. J. Syst. Evol. Microbiol.">
        <title>The Global Catalogue of Microorganisms (GCM) 10K type strain sequencing project: providing services to taxonomists for standard genome sequencing and annotation.</title>
        <authorList>
            <consortium name="The Broad Institute Genomics Platform"/>
            <consortium name="The Broad Institute Genome Sequencing Center for Infectious Disease"/>
            <person name="Wu L."/>
            <person name="Ma J."/>
        </authorList>
    </citation>
    <scope>NUCLEOTIDE SEQUENCE [LARGE SCALE GENOMIC DNA]</scope>
    <source>
        <strain evidence="1 2">JCM 10425</strain>
    </source>
</reference>
<name>A0ABN0V021_9ACTN</name>
<proteinExistence type="predicted"/>
<dbReference type="Proteomes" id="UP001500967">
    <property type="component" value="Unassembled WGS sequence"/>
</dbReference>
<protein>
    <submittedName>
        <fullName evidence="1">Uncharacterized protein</fullName>
    </submittedName>
</protein>
<evidence type="ECO:0000313" key="2">
    <source>
        <dbReference type="Proteomes" id="UP001500967"/>
    </source>
</evidence>
<sequence>MSFDALLDQVTGGTGRFGHREHVHLTWLAVRAHGVPAATDLIGDGIRRVGGRKYHATVTRAWVELVGSDFDTFIAGHPALLDRNLLLRHYSPEALAAGRDHWVAPDKAPLP</sequence>
<organism evidence="1 2">
    <name type="scientific">Cryptosporangium japonicum</name>
    <dbReference type="NCBI Taxonomy" id="80872"/>
    <lineage>
        <taxon>Bacteria</taxon>
        <taxon>Bacillati</taxon>
        <taxon>Actinomycetota</taxon>
        <taxon>Actinomycetes</taxon>
        <taxon>Cryptosporangiales</taxon>
        <taxon>Cryptosporangiaceae</taxon>
        <taxon>Cryptosporangium</taxon>
    </lineage>
</organism>
<comment type="caution">
    <text evidence="1">The sequence shown here is derived from an EMBL/GenBank/DDBJ whole genome shotgun (WGS) entry which is preliminary data.</text>
</comment>
<gene>
    <name evidence="1" type="ORF">GCM10009539_64520</name>
</gene>
<accession>A0ABN0V021</accession>
<dbReference type="RefSeq" id="WP_344652707.1">
    <property type="nucleotide sequence ID" value="NZ_BAAAGX010000028.1"/>
</dbReference>
<keyword evidence="2" id="KW-1185">Reference proteome</keyword>
<dbReference type="EMBL" id="BAAAGX010000028">
    <property type="protein sequence ID" value="GAA0268557.1"/>
    <property type="molecule type" value="Genomic_DNA"/>
</dbReference>